<sequence length="186" mass="20790">MCCHPLIIFMGNGESKLMRIKTKKYHPVVMIETAFKFAISTPDRDARLVIVDTFKGQCNSEVVHTLRNWNSIIGFVPGGCMGLIQPLDIAINAPLKNNLCTIINIAVEKDLDHWYNTAEFKKDAVACEKFCMENSQLIVHSSEYTGLTLPPDSSKDHEIKISDLGEIAEEIGDWREGGLYCNLSKG</sequence>
<evidence type="ECO:0000313" key="1">
    <source>
        <dbReference type="EMBL" id="RPA88451.1"/>
    </source>
</evidence>
<organism evidence="1 2">
    <name type="scientific">Choiromyces venosus 120613-1</name>
    <dbReference type="NCBI Taxonomy" id="1336337"/>
    <lineage>
        <taxon>Eukaryota</taxon>
        <taxon>Fungi</taxon>
        <taxon>Dikarya</taxon>
        <taxon>Ascomycota</taxon>
        <taxon>Pezizomycotina</taxon>
        <taxon>Pezizomycetes</taxon>
        <taxon>Pezizales</taxon>
        <taxon>Tuberaceae</taxon>
        <taxon>Choiromyces</taxon>
    </lineage>
</organism>
<evidence type="ECO:0000313" key="2">
    <source>
        <dbReference type="Proteomes" id="UP000276215"/>
    </source>
</evidence>
<protein>
    <recommendedName>
        <fullName evidence="3">DDE-1 domain-containing protein</fullName>
    </recommendedName>
</protein>
<keyword evidence="2" id="KW-1185">Reference proteome</keyword>
<dbReference type="EMBL" id="ML120995">
    <property type="protein sequence ID" value="RPA88451.1"/>
    <property type="molecule type" value="Genomic_DNA"/>
</dbReference>
<reference evidence="1 2" key="1">
    <citation type="journal article" date="2018" name="Nat. Ecol. Evol.">
        <title>Pezizomycetes genomes reveal the molecular basis of ectomycorrhizal truffle lifestyle.</title>
        <authorList>
            <person name="Murat C."/>
            <person name="Payen T."/>
            <person name="Noel B."/>
            <person name="Kuo A."/>
            <person name="Morin E."/>
            <person name="Chen J."/>
            <person name="Kohler A."/>
            <person name="Krizsan K."/>
            <person name="Balestrini R."/>
            <person name="Da Silva C."/>
            <person name="Montanini B."/>
            <person name="Hainaut M."/>
            <person name="Levati E."/>
            <person name="Barry K.W."/>
            <person name="Belfiori B."/>
            <person name="Cichocki N."/>
            <person name="Clum A."/>
            <person name="Dockter R.B."/>
            <person name="Fauchery L."/>
            <person name="Guy J."/>
            <person name="Iotti M."/>
            <person name="Le Tacon F."/>
            <person name="Lindquist E.A."/>
            <person name="Lipzen A."/>
            <person name="Malagnac F."/>
            <person name="Mello A."/>
            <person name="Molinier V."/>
            <person name="Miyauchi S."/>
            <person name="Poulain J."/>
            <person name="Riccioni C."/>
            <person name="Rubini A."/>
            <person name="Sitrit Y."/>
            <person name="Splivallo R."/>
            <person name="Traeger S."/>
            <person name="Wang M."/>
            <person name="Zifcakova L."/>
            <person name="Wipf D."/>
            <person name="Zambonelli A."/>
            <person name="Paolocci F."/>
            <person name="Nowrousian M."/>
            <person name="Ottonello S."/>
            <person name="Baldrian P."/>
            <person name="Spatafora J.W."/>
            <person name="Henrissat B."/>
            <person name="Nagy L.G."/>
            <person name="Aury J.M."/>
            <person name="Wincker P."/>
            <person name="Grigoriev I.V."/>
            <person name="Bonfante P."/>
            <person name="Martin F.M."/>
        </authorList>
    </citation>
    <scope>NUCLEOTIDE SEQUENCE [LARGE SCALE GENOMIC DNA]</scope>
    <source>
        <strain evidence="1 2">120613-1</strain>
    </source>
</reference>
<evidence type="ECO:0008006" key="3">
    <source>
        <dbReference type="Google" id="ProtNLM"/>
    </source>
</evidence>
<dbReference type="AlphaFoldDB" id="A0A3N4IVX6"/>
<dbReference type="Proteomes" id="UP000276215">
    <property type="component" value="Unassembled WGS sequence"/>
</dbReference>
<accession>A0A3N4IVX6</accession>
<name>A0A3N4IVX6_9PEZI</name>
<dbReference type="OrthoDB" id="5427804at2759"/>
<gene>
    <name evidence="1" type="ORF">L873DRAFT_1849704</name>
</gene>
<proteinExistence type="predicted"/>